<dbReference type="InterPro" id="IPR036390">
    <property type="entry name" value="WH_DNA-bd_sf"/>
</dbReference>
<evidence type="ECO:0000313" key="2">
    <source>
        <dbReference type="Proteomes" id="UP000600565"/>
    </source>
</evidence>
<evidence type="ECO:0000313" key="1">
    <source>
        <dbReference type="EMBL" id="MBD8034532.1"/>
    </source>
</evidence>
<dbReference type="Gene3D" id="1.10.10.10">
    <property type="entry name" value="Winged helix-like DNA-binding domain superfamily/Winged helix DNA-binding domain"/>
    <property type="match status" value="1"/>
</dbReference>
<protein>
    <submittedName>
        <fullName evidence="1">Transcriptional regulator</fullName>
    </submittedName>
</protein>
<dbReference type="SUPFAM" id="SSF46785">
    <property type="entry name" value="Winged helix' DNA-binding domain"/>
    <property type="match status" value="1"/>
</dbReference>
<name>A0ABR8XRM0_9BACL</name>
<reference evidence="1 2" key="1">
    <citation type="submission" date="2020-08" db="EMBL/GenBank/DDBJ databases">
        <title>A Genomic Blueprint of the Chicken Gut Microbiome.</title>
        <authorList>
            <person name="Gilroy R."/>
            <person name="Ravi A."/>
            <person name="Getino M."/>
            <person name="Pursley I."/>
            <person name="Horton D.L."/>
            <person name="Alikhan N.-F."/>
            <person name="Baker D."/>
            <person name="Gharbi K."/>
            <person name="Hall N."/>
            <person name="Watson M."/>
            <person name="Adriaenssens E.M."/>
            <person name="Foster-Nyarko E."/>
            <person name="Jarju S."/>
            <person name="Secka A."/>
            <person name="Antonio M."/>
            <person name="Oren A."/>
            <person name="Chaudhuri R."/>
            <person name="La Ragione R.M."/>
            <person name="Hildebrand F."/>
            <person name="Pallen M.J."/>
        </authorList>
    </citation>
    <scope>NUCLEOTIDE SEQUENCE [LARGE SCALE GENOMIC DNA]</scope>
    <source>
        <strain evidence="1 2">Sa1YVA6</strain>
    </source>
</reference>
<dbReference type="InterPro" id="IPR036388">
    <property type="entry name" value="WH-like_DNA-bd_sf"/>
</dbReference>
<dbReference type="EMBL" id="JACSPW010000017">
    <property type="protein sequence ID" value="MBD8034532.1"/>
    <property type="molecule type" value="Genomic_DNA"/>
</dbReference>
<keyword evidence="2" id="KW-1185">Reference proteome</keyword>
<comment type="caution">
    <text evidence="1">The sequence shown here is derived from an EMBL/GenBank/DDBJ whole genome shotgun (WGS) entry which is preliminary data.</text>
</comment>
<proteinExistence type="predicted"/>
<accession>A0ABR8XRM0</accession>
<sequence>MLHPIKITSTLADETRFSIYEYMLQYKKIVSVQEIAEQFNIHSNVARLHLTKLSEINAISAEYLKTGKGGRPGRVYKVNDEGISLSFPRRDPASLIRWSLELIFELGDEALNKAREISYEDGKQSMQEMLDEMKRKFPLTFEDKIALLTKSSKLIGYVPEVLENEQTKTLIFSIFNCPFHTQLEKYGNIVCQLHESYLKGQVDILFGNNEISQVESMMNACSFCKYKISVHN</sequence>
<dbReference type="Proteomes" id="UP000600565">
    <property type="component" value="Unassembled WGS sequence"/>
</dbReference>
<gene>
    <name evidence="1" type="ORF">H9632_15790</name>
</gene>
<dbReference type="RefSeq" id="WP_191705027.1">
    <property type="nucleotide sequence ID" value="NZ_JACSPW010000017.1"/>
</dbReference>
<organism evidence="1 2">
    <name type="scientific">Solibacillus merdavium</name>
    <dbReference type="NCBI Taxonomy" id="2762218"/>
    <lineage>
        <taxon>Bacteria</taxon>
        <taxon>Bacillati</taxon>
        <taxon>Bacillota</taxon>
        <taxon>Bacilli</taxon>
        <taxon>Bacillales</taxon>
        <taxon>Caryophanaceae</taxon>
        <taxon>Solibacillus</taxon>
    </lineage>
</organism>